<dbReference type="Pfam" id="PF14044">
    <property type="entry name" value="NETI"/>
    <property type="match status" value="1"/>
</dbReference>
<protein>
    <recommendedName>
        <fullName evidence="3">NETI motif-containing protein</fullName>
    </recommendedName>
</protein>
<organism evidence="1 2">
    <name type="scientific">Jeotgalibacillus campisalis</name>
    <dbReference type="NCBI Taxonomy" id="220754"/>
    <lineage>
        <taxon>Bacteria</taxon>
        <taxon>Bacillati</taxon>
        <taxon>Bacillota</taxon>
        <taxon>Bacilli</taxon>
        <taxon>Bacillales</taxon>
        <taxon>Caryophanaceae</taxon>
        <taxon>Jeotgalibacillus</taxon>
    </lineage>
</organism>
<evidence type="ECO:0008006" key="3">
    <source>
        <dbReference type="Google" id="ProtNLM"/>
    </source>
</evidence>
<dbReference type="RefSeq" id="WP_041058373.1">
    <property type="nucleotide sequence ID" value="NZ_JXRR01000015.1"/>
</dbReference>
<dbReference type="EMBL" id="JXRR01000015">
    <property type="protein sequence ID" value="KIL46992.1"/>
    <property type="molecule type" value="Genomic_DNA"/>
</dbReference>
<dbReference type="Proteomes" id="UP000031972">
    <property type="component" value="Unassembled WGS sequence"/>
</dbReference>
<keyword evidence="2" id="KW-1185">Reference proteome</keyword>
<gene>
    <name evidence="1" type="ORF">KR50_23140</name>
</gene>
<sequence>MANKEWFEVEEHETIEDCLKRMSDLGYMPVKRMEEPIFKEIKEGSSVKNEPIRQRIRFQGVKNEQ</sequence>
<dbReference type="PATRIC" id="fig|220754.4.peg.2329"/>
<name>A0A0C2VDI3_9BACL</name>
<accession>A0A0C2VDI3</accession>
<proteinExistence type="predicted"/>
<evidence type="ECO:0000313" key="2">
    <source>
        <dbReference type="Proteomes" id="UP000031972"/>
    </source>
</evidence>
<reference evidence="1 2" key="1">
    <citation type="submission" date="2015-01" db="EMBL/GenBank/DDBJ databases">
        <title>Jeotgalibacillus campisalis genome sequencing.</title>
        <authorList>
            <person name="Goh K.M."/>
            <person name="Chan K.-G."/>
            <person name="Yaakop A.S."/>
            <person name="Ee R."/>
            <person name="Gan H.M."/>
            <person name="Chan C.S."/>
        </authorList>
    </citation>
    <scope>NUCLEOTIDE SEQUENCE [LARGE SCALE GENOMIC DNA]</scope>
    <source>
        <strain evidence="1 2">SF-57</strain>
    </source>
</reference>
<dbReference type="OrthoDB" id="2354098at2"/>
<dbReference type="InterPro" id="IPR025930">
    <property type="entry name" value="NETI"/>
</dbReference>
<dbReference type="AlphaFoldDB" id="A0A0C2VDI3"/>
<evidence type="ECO:0000313" key="1">
    <source>
        <dbReference type="EMBL" id="KIL46992.1"/>
    </source>
</evidence>
<comment type="caution">
    <text evidence="1">The sequence shown here is derived from an EMBL/GenBank/DDBJ whole genome shotgun (WGS) entry which is preliminary data.</text>
</comment>